<dbReference type="RefSeq" id="WP_109922929.1">
    <property type="nucleotide sequence ID" value="NZ_QGLF01000006.1"/>
</dbReference>
<dbReference type="AlphaFoldDB" id="A0A317DUY9"/>
<name>A0A317DUY9_9PROT</name>
<reference evidence="2" key="1">
    <citation type="submission" date="2018-05" db="EMBL/GenBank/DDBJ databases">
        <title>Zavarzinia sp. HR-AS.</title>
        <authorList>
            <person name="Lee Y."/>
            <person name="Jeon C.O."/>
        </authorList>
    </citation>
    <scope>NUCLEOTIDE SEQUENCE [LARGE SCALE GENOMIC DNA]</scope>
    <source>
        <strain evidence="2">DSM 1231</strain>
    </source>
</reference>
<dbReference type="Pfam" id="PF05159">
    <property type="entry name" value="Capsule_synth"/>
    <property type="match status" value="2"/>
</dbReference>
<dbReference type="OrthoDB" id="543755at2"/>
<keyword evidence="2" id="KW-1185">Reference proteome</keyword>
<evidence type="ECO:0000313" key="1">
    <source>
        <dbReference type="EMBL" id="PWR18222.1"/>
    </source>
</evidence>
<protein>
    <submittedName>
        <fullName evidence="1">Capsular biosynthesis protein</fullName>
    </submittedName>
</protein>
<accession>A0A317DUY9</accession>
<proteinExistence type="predicted"/>
<organism evidence="1 2">
    <name type="scientific">Zavarzinia compransoris</name>
    <dbReference type="NCBI Taxonomy" id="1264899"/>
    <lineage>
        <taxon>Bacteria</taxon>
        <taxon>Pseudomonadati</taxon>
        <taxon>Pseudomonadota</taxon>
        <taxon>Alphaproteobacteria</taxon>
        <taxon>Rhodospirillales</taxon>
        <taxon>Zavarziniaceae</taxon>
        <taxon>Zavarzinia</taxon>
    </lineage>
</organism>
<sequence length="661" mass="69595">MSRIGVFTTLPAEQAADLALLAGGVRIDAGRPPPAGTGAVAVLDRGGADDGMRAAAYAARHGLGLLRLRPGLIGAARPRRFARHLPLLGVFDPAAFEEALRRGPGDAARGQLGRALIEQARGWRIGTANTAAPAAAAAAGHILVADEIGPAAAALAAVLEAALADHPAGRLRILPAVDLDGRTVPGPLTAEARRRGIALAPAPAAVATAVAAAAAVYAWSAPAGFDALIQGTPLITFGPAFYAGLGLADDRGCDRRTPVPVTVEDLAAAAYLDGSRHVDPVTGRACDALAAMDHVRRVIEQDRRFSGDTVVVAMKPWKRANVGAFLASRLGRLRYRAGAKAALRLVRRRNGRIATWASTEPPGLADRLAAEGLPPLLRIEDGFLRSVGLGSNYVAASSLVLDRQGIYYDPGRPSDLESLLEQHPFSEEERATARRLAALIVERGLTKYNVGVAAAGLVQAPAGACRILVPGQVEDDASVRLGAPDLGGNLGLLRAVRAARPEAWIVYKPHPDVEAGNRKGRIGRDLALSIADQVVDDASVVSLFGQVDAVHTMTSLVGFEALLRGLEVATYGLPFYAGWGLTLDRRDCPRRRRRLAVDELVAGTLLLYPAYVDPETGLPCDVWTVVERLSAQAPRSVHQPGGRWARVAPFFQSLWQSLRGG</sequence>
<dbReference type="GO" id="GO:0000271">
    <property type="term" value="P:polysaccharide biosynthetic process"/>
    <property type="evidence" value="ECO:0007669"/>
    <property type="project" value="InterPro"/>
</dbReference>
<dbReference type="CDD" id="cd16439">
    <property type="entry name" value="beta_Kdo_transferase_KpsC_2"/>
    <property type="match status" value="1"/>
</dbReference>
<dbReference type="GO" id="GO:0015774">
    <property type="term" value="P:polysaccharide transport"/>
    <property type="evidence" value="ECO:0007669"/>
    <property type="project" value="InterPro"/>
</dbReference>
<dbReference type="EMBL" id="QGLF01000006">
    <property type="protein sequence ID" value="PWR18222.1"/>
    <property type="molecule type" value="Genomic_DNA"/>
</dbReference>
<evidence type="ECO:0000313" key="2">
    <source>
        <dbReference type="Proteomes" id="UP000246077"/>
    </source>
</evidence>
<dbReference type="Proteomes" id="UP000246077">
    <property type="component" value="Unassembled WGS sequence"/>
</dbReference>
<comment type="caution">
    <text evidence="1">The sequence shown here is derived from an EMBL/GenBank/DDBJ whole genome shotgun (WGS) entry which is preliminary data.</text>
</comment>
<dbReference type="InterPro" id="IPR007833">
    <property type="entry name" value="Capsule_polysaccharide_synth"/>
</dbReference>
<gene>
    <name evidence="1" type="ORF">DKG75_19830</name>
</gene>